<reference evidence="6" key="1">
    <citation type="submission" date="2023-08" db="EMBL/GenBank/DDBJ databases">
        <title>Isolation and Characterization of Rhodococcus erythropolis MGMM8.</title>
        <authorList>
            <person name="Diabankana R.G.C."/>
            <person name="Afordoanyi D.M."/>
            <person name="Validov S.Z."/>
        </authorList>
    </citation>
    <scope>NUCLEOTIDE SEQUENCE</scope>
    <source>
        <strain evidence="6">MGMM8</strain>
    </source>
</reference>
<proteinExistence type="predicted"/>
<dbReference type="InterPro" id="IPR009057">
    <property type="entry name" value="Homeodomain-like_sf"/>
</dbReference>
<feature type="DNA-binding region" description="H-T-H motif" evidence="4">
    <location>
        <begin position="24"/>
        <end position="43"/>
    </location>
</feature>
<sequence length="183" mass="20503">MDRNRKILDTAAELFYEKGFHGTSMDELGTRAGMSGPAVYRHFAGKDEILASLFGEAMDELLAATEPVDDDPARDLERLVRFHVAFALGNRHLVNVTQREDRSLVDPWRRRVDRRRKKYVSGWESAVALYLPLSSAAEVAVATQSCLGMIFSIAYWPTRATRTPGLEDIVVRTALAGLEDFKS</sequence>
<dbReference type="SUPFAM" id="SSF46689">
    <property type="entry name" value="Homeodomain-like"/>
    <property type="match status" value="1"/>
</dbReference>
<evidence type="ECO:0000313" key="6">
    <source>
        <dbReference type="EMBL" id="WMN02120.1"/>
    </source>
</evidence>
<organism evidence="6 7">
    <name type="scientific">Rhodococcus erythropolis</name>
    <name type="common">Arthrobacter picolinophilus</name>
    <dbReference type="NCBI Taxonomy" id="1833"/>
    <lineage>
        <taxon>Bacteria</taxon>
        <taxon>Bacillati</taxon>
        <taxon>Actinomycetota</taxon>
        <taxon>Actinomycetes</taxon>
        <taxon>Mycobacteriales</taxon>
        <taxon>Nocardiaceae</taxon>
        <taxon>Rhodococcus</taxon>
        <taxon>Rhodococcus erythropolis group</taxon>
    </lineage>
</organism>
<dbReference type="Pfam" id="PF00440">
    <property type="entry name" value="TetR_N"/>
    <property type="match status" value="1"/>
</dbReference>
<dbReference type="Pfam" id="PF17932">
    <property type="entry name" value="TetR_C_24"/>
    <property type="match status" value="1"/>
</dbReference>
<keyword evidence="3" id="KW-0804">Transcription</keyword>
<name>A0AAX3ZYZ0_RHOER</name>
<evidence type="ECO:0000256" key="4">
    <source>
        <dbReference type="PROSITE-ProRule" id="PRU00335"/>
    </source>
</evidence>
<evidence type="ECO:0000256" key="3">
    <source>
        <dbReference type="ARBA" id="ARBA00023163"/>
    </source>
</evidence>
<dbReference type="GO" id="GO:0003700">
    <property type="term" value="F:DNA-binding transcription factor activity"/>
    <property type="evidence" value="ECO:0007669"/>
    <property type="project" value="TreeGrafter"/>
</dbReference>
<accession>A0AAX3ZYZ0</accession>
<dbReference type="PANTHER" id="PTHR30055:SF237">
    <property type="entry name" value="TRANSCRIPTIONAL REPRESSOR MCE3R"/>
    <property type="match status" value="1"/>
</dbReference>
<dbReference type="PRINTS" id="PR00455">
    <property type="entry name" value="HTHTETR"/>
</dbReference>
<dbReference type="PANTHER" id="PTHR30055">
    <property type="entry name" value="HTH-TYPE TRANSCRIPTIONAL REGULATOR RUTR"/>
    <property type="match status" value="1"/>
</dbReference>
<gene>
    <name evidence="6" type="ORF">QIE55_30875</name>
</gene>
<dbReference type="Proteomes" id="UP001230933">
    <property type="component" value="Chromosome"/>
</dbReference>
<dbReference type="PROSITE" id="PS50977">
    <property type="entry name" value="HTH_TETR_2"/>
    <property type="match status" value="1"/>
</dbReference>
<feature type="domain" description="HTH tetR-type" evidence="5">
    <location>
        <begin position="1"/>
        <end position="61"/>
    </location>
</feature>
<protein>
    <submittedName>
        <fullName evidence="6">TetR/AcrR family transcriptional regulator</fullName>
    </submittedName>
</protein>
<dbReference type="GO" id="GO:0000976">
    <property type="term" value="F:transcription cis-regulatory region binding"/>
    <property type="evidence" value="ECO:0007669"/>
    <property type="project" value="TreeGrafter"/>
</dbReference>
<evidence type="ECO:0000259" key="5">
    <source>
        <dbReference type="PROSITE" id="PS50977"/>
    </source>
</evidence>
<dbReference type="FunFam" id="1.10.10.60:FF:000141">
    <property type="entry name" value="TetR family transcriptional regulator"/>
    <property type="match status" value="1"/>
</dbReference>
<evidence type="ECO:0000256" key="1">
    <source>
        <dbReference type="ARBA" id="ARBA00023015"/>
    </source>
</evidence>
<dbReference type="InterPro" id="IPR001647">
    <property type="entry name" value="HTH_TetR"/>
</dbReference>
<evidence type="ECO:0000256" key="2">
    <source>
        <dbReference type="ARBA" id="ARBA00023125"/>
    </source>
</evidence>
<dbReference type="InterPro" id="IPR050109">
    <property type="entry name" value="HTH-type_TetR-like_transc_reg"/>
</dbReference>
<dbReference type="RefSeq" id="WP_308372502.1">
    <property type="nucleotide sequence ID" value="NZ_CP124545.1"/>
</dbReference>
<dbReference type="GO" id="GO:0045892">
    <property type="term" value="P:negative regulation of DNA-templated transcription"/>
    <property type="evidence" value="ECO:0007669"/>
    <property type="project" value="UniProtKB-ARBA"/>
</dbReference>
<dbReference type="InterPro" id="IPR041490">
    <property type="entry name" value="KstR2_TetR_C"/>
</dbReference>
<dbReference type="Gene3D" id="1.10.357.10">
    <property type="entry name" value="Tetracycline Repressor, domain 2"/>
    <property type="match status" value="1"/>
</dbReference>
<keyword evidence="2 4" id="KW-0238">DNA-binding</keyword>
<keyword evidence="1" id="KW-0805">Transcription regulation</keyword>
<dbReference type="AlphaFoldDB" id="A0AAX3ZYZ0"/>
<evidence type="ECO:0000313" key="7">
    <source>
        <dbReference type="Proteomes" id="UP001230933"/>
    </source>
</evidence>
<dbReference type="EMBL" id="CP124545">
    <property type="protein sequence ID" value="WMN02120.1"/>
    <property type="molecule type" value="Genomic_DNA"/>
</dbReference>
<dbReference type="Gene3D" id="1.10.10.60">
    <property type="entry name" value="Homeodomain-like"/>
    <property type="match status" value="1"/>
</dbReference>